<organism evidence="1 2">
    <name type="scientific">Zarea fungicola</name>
    <dbReference type="NCBI Taxonomy" id="93591"/>
    <lineage>
        <taxon>Eukaryota</taxon>
        <taxon>Fungi</taxon>
        <taxon>Dikarya</taxon>
        <taxon>Ascomycota</taxon>
        <taxon>Pezizomycotina</taxon>
        <taxon>Sordariomycetes</taxon>
        <taxon>Hypocreomycetidae</taxon>
        <taxon>Hypocreales</taxon>
        <taxon>Cordycipitaceae</taxon>
        <taxon>Zarea</taxon>
    </lineage>
</organism>
<protein>
    <submittedName>
        <fullName evidence="1">Uncharacterized protein</fullName>
    </submittedName>
</protein>
<reference evidence="1" key="1">
    <citation type="submission" date="2022-08" db="EMBL/GenBank/DDBJ databases">
        <title>Genome Sequence of Lecanicillium fungicola.</title>
        <authorList>
            <person name="Buettner E."/>
        </authorList>
    </citation>
    <scope>NUCLEOTIDE SEQUENCE</scope>
    <source>
        <strain evidence="1">Babe33</strain>
    </source>
</reference>
<comment type="caution">
    <text evidence="1">The sequence shown here is derived from an EMBL/GenBank/DDBJ whole genome shotgun (WGS) entry which is preliminary data.</text>
</comment>
<accession>A0ACC1NYX2</accession>
<name>A0ACC1NYX2_9HYPO</name>
<dbReference type="EMBL" id="JANJQO010000017">
    <property type="protein sequence ID" value="KAJ2983766.1"/>
    <property type="molecule type" value="Genomic_DNA"/>
</dbReference>
<proteinExistence type="predicted"/>
<evidence type="ECO:0000313" key="1">
    <source>
        <dbReference type="EMBL" id="KAJ2983766.1"/>
    </source>
</evidence>
<dbReference type="Proteomes" id="UP001143910">
    <property type="component" value="Unassembled WGS sequence"/>
</dbReference>
<sequence>MPSRKQVDLVMDDEVSGTASSLLQQIRNMWEFANLCQWIYIFGKAAKIDEALEIEDIETECLKPSSLVLVDIGLALLKLLSSHRGLTHEIFDEQLRKQYISRSPANNPLGDGDAASPPFSSLDTPTKIIVLQQLTQWIMIQPERIRDKMEEAKDIDQTSWRIEPYGWDAEDRTYYVLDDNRVYRLSDAPESPLRKPREQKTYGLSRRSSKRRQSSNPSVAAEPLSDEPFDPRGQHTRSNLGGMVWECVAVTLDEVRELVEGFRKTRDGNEKILREQLNVHLVPILEKQDESRRRKEAQRERELLSLAKMATAKRSSRIAGRVELQREEERAKEEQEKERKELENQRLEERKRLKLERERDFRIFSREKRLKERALRRQQHEQELAQLFDGRRSTPDGPTRMSDRQLQSEIDRNRQALKVLEDEEAEWTFDCICGLYGQVDDGAHSVACESCNVWQHSNCVGIEESEADREEFHFICESCKRRLHEANTPRKTIIKLKLKNTNDAIISDSITTHTNLPMKLDLKGLAAGMTPPEAYNQMSGDLATTTKPDASLVVESVDASTLPPIPKNTTTNDESFPEIATANAVTKTASQQSARGNDSVSVLDTQGGDTLQSTLHDFNRPRLSQRPIS</sequence>
<keyword evidence="2" id="KW-1185">Reference proteome</keyword>
<gene>
    <name evidence="1" type="ORF">NQ176_g454</name>
</gene>
<evidence type="ECO:0000313" key="2">
    <source>
        <dbReference type="Proteomes" id="UP001143910"/>
    </source>
</evidence>